<dbReference type="EMBL" id="CABWLR010000006">
    <property type="protein sequence ID" value="VXC14064.1"/>
    <property type="molecule type" value="Genomic_DNA"/>
</dbReference>
<organism evidence="1 2">
    <name type="scientific">Maribacter litoralis</name>
    <dbReference type="NCBI Taxonomy" id="2059726"/>
    <lineage>
        <taxon>Bacteria</taxon>
        <taxon>Pseudomonadati</taxon>
        <taxon>Bacteroidota</taxon>
        <taxon>Flavobacteriia</taxon>
        <taxon>Flavobacteriales</taxon>
        <taxon>Flavobacteriaceae</taxon>
        <taxon>Maribacter</taxon>
    </lineage>
</organism>
<dbReference type="Proteomes" id="UP000430202">
    <property type="component" value="Unassembled WGS sequence"/>
</dbReference>
<keyword evidence="2" id="KW-1185">Reference proteome</keyword>
<dbReference type="SUPFAM" id="SSF159501">
    <property type="entry name" value="EreA/ChaN-like"/>
    <property type="match status" value="1"/>
</dbReference>
<evidence type="ECO:0000313" key="2">
    <source>
        <dbReference type="Proteomes" id="UP000430202"/>
    </source>
</evidence>
<evidence type="ECO:0000313" key="1">
    <source>
        <dbReference type="EMBL" id="VXC14064.1"/>
    </source>
</evidence>
<dbReference type="PROSITE" id="PS51257">
    <property type="entry name" value="PROKAR_LIPOPROTEIN"/>
    <property type="match status" value="1"/>
</dbReference>
<dbReference type="AlphaFoldDB" id="A0A653W5A2"/>
<dbReference type="RefSeq" id="WP_159303826.1">
    <property type="nucleotide sequence ID" value="NZ_LR733271.1"/>
</dbReference>
<name>A0A653W5A2_9FLAO</name>
<sequence>MKTSVLTTLLISILTFASCSSSIYVNYLKENTEVVQMSDSLQFNSLDNEFYAHNLFLVGEVHEVETSPRIDFALFTQLNETIHINTYLAEMDIAQGYYLQEYIKGSNEIELKRILKQWPVFIGSISEQHRTKWMKMRHYYSQLPAHKKFNLVGIDRIADFELVRRLLKEKLPVKYHNQIQNVNDSLISWSNEKLTTILEKEKHEFDKATLNLLQNIAYNLSHYKKTRSRDAFMYENFKRLYIQNQWKDQNLYSGLGFSHTLQAYSYTFAGRLKHDTTLPYTNKMVSLNTLYVDSKLTVDSKALPKFMQDKGKEFTKFKYSQDNRLFMYIQGIADYKRVTEPHTISLLKLDAEGSPYLNSTRGTKVKNLITIWDAYDILEGTSTTDYAQYIFFVRNADWIKPDEN</sequence>
<reference evidence="1 2" key="1">
    <citation type="submission" date="2019-10" db="EMBL/GenBank/DDBJ databases">
        <authorList>
            <person name="Karimi E."/>
        </authorList>
    </citation>
    <scope>NUCLEOTIDE SEQUENCE [LARGE SCALE GENOMIC DNA]</scope>
    <source>
        <strain evidence="1">Maribacter sp. 151</strain>
    </source>
</reference>
<gene>
    <name evidence="1" type="ORF">MARI151_60155</name>
</gene>
<protein>
    <submittedName>
        <fullName evidence="1">Uncharacterized protein</fullName>
    </submittedName>
</protein>
<proteinExistence type="predicted"/>
<accession>A0A653W5A2</accession>